<gene>
    <name evidence="2" type="ORF">BSAL_56040</name>
</gene>
<keyword evidence="3" id="KW-1185">Reference proteome</keyword>
<feature type="compositionally biased region" description="Basic residues" evidence="1">
    <location>
        <begin position="206"/>
        <end position="215"/>
    </location>
</feature>
<proteinExistence type="predicted"/>
<dbReference type="VEuPathDB" id="TriTrypDB:BSAL_56040"/>
<feature type="region of interest" description="Disordered" evidence="1">
    <location>
        <begin position="173"/>
        <end position="215"/>
    </location>
</feature>
<reference evidence="3" key="1">
    <citation type="submission" date="2015-09" db="EMBL/GenBank/DDBJ databases">
        <authorList>
            <consortium name="Pathogen Informatics"/>
        </authorList>
    </citation>
    <scope>NUCLEOTIDE SEQUENCE [LARGE SCALE GENOMIC DNA]</scope>
    <source>
        <strain evidence="3">Lake Konstanz</strain>
    </source>
</reference>
<evidence type="ECO:0000256" key="1">
    <source>
        <dbReference type="SAM" id="MobiDB-lite"/>
    </source>
</evidence>
<name>A0A0S4INC1_BODSA</name>
<organism evidence="2 3">
    <name type="scientific">Bodo saltans</name>
    <name type="common">Flagellated protozoan</name>
    <dbReference type="NCBI Taxonomy" id="75058"/>
    <lineage>
        <taxon>Eukaryota</taxon>
        <taxon>Discoba</taxon>
        <taxon>Euglenozoa</taxon>
        <taxon>Kinetoplastea</taxon>
        <taxon>Metakinetoplastina</taxon>
        <taxon>Eubodonida</taxon>
        <taxon>Bodonidae</taxon>
        <taxon>Bodo</taxon>
    </lineage>
</organism>
<sequence>MRRCMPRLQQIPGITEPPPMDSIKLDIISPSLLYRKLIKLYLRKFDTDHQTIIRAWKQTKYEFYFHRQSNAEEQELLIIKGQQIYEAIRAGVVPIYRDPKTGSTFYKYDKDTLAATHNQLDPITAEDFVRRYADKIPQNELEEIRGNLKQVGRWTGPDEFSDKDLHRIKHKKKRRRVKCTDPDPELEDAAAAAAAAAVTPPANLHNKSKTHTSKY</sequence>
<evidence type="ECO:0000313" key="3">
    <source>
        <dbReference type="Proteomes" id="UP000051952"/>
    </source>
</evidence>
<protein>
    <submittedName>
        <fullName evidence="2">Uncharacterized protein</fullName>
    </submittedName>
</protein>
<dbReference type="OrthoDB" id="269275at2759"/>
<dbReference type="Proteomes" id="UP000051952">
    <property type="component" value="Unassembled WGS sequence"/>
</dbReference>
<evidence type="ECO:0000313" key="2">
    <source>
        <dbReference type="EMBL" id="CUE75649.1"/>
    </source>
</evidence>
<dbReference type="AlphaFoldDB" id="A0A0S4INC1"/>
<dbReference type="OMA" id="NTIIRAW"/>
<dbReference type="EMBL" id="CYKH01000179">
    <property type="protein sequence ID" value="CUE75649.1"/>
    <property type="molecule type" value="Genomic_DNA"/>
</dbReference>
<accession>A0A0S4INC1</accession>